<dbReference type="STRING" id="180498.A0A067JMS3"/>
<dbReference type="Proteomes" id="UP000027138">
    <property type="component" value="Unassembled WGS sequence"/>
</dbReference>
<feature type="compositionally biased region" description="Basic and acidic residues" evidence="1">
    <location>
        <begin position="91"/>
        <end position="105"/>
    </location>
</feature>
<evidence type="ECO:0000313" key="4">
    <source>
        <dbReference type="Proteomes" id="UP000027138"/>
    </source>
</evidence>
<keyword evidence="2" id="KW-1133">Transmembrane helix</keyword>
<keyword evidence="4" id="KW-1185">Reference proteome</keyword>
<keyword evidence="2" id="KW-0472">Membrane</keyword>
<sequence length="212" mass="23076">MTDTPKLDLTSCHNEAGGLDENLGNQKISFLDHINGFQYTTEKSDSFVIDMESFSRGSNIKDINPNSRITLQRSLSRKGSLRSPGGGGTGSEKKVNGSPNDRDNDTVVASSLPKGPNMTEKSLLVAAGTTDYSGSPQVHHQITINTTGNMNASTESRYIGRRNSFKRPPFSWAIDPKRILFFFATLSSMGTILLIYFTLSMGKLSADDTALD</sequence>
<protein>
    <submittedName>
        <fullName evidence="3">Uncharacterized protein</fullName>
    </submittedName>
</protein>
<dbReference type="PANTHER" id="PTHR34064:SF4">
    <property type="entry name" value="PROTEIN, PUTATIVE-RELATED"/>
    <property type="match status" value="1"/>
</dbReference>
<dbReference type="KEGG" id="jcu:105649391"/>
<organism evidence="3 4">
    <name type="scientific">Jatropha curcas</name>
    <name type="common">Barbados nut</name>
    <dbReference type="NCBI Taxonomy" id="180498"/>
    <lineage>
        <taxon>Eukaryota</taxon>
        <taxon>Viridiplantae</taxon>
        <taxon>Streptophyta</taxon>
        <taxon>Embryophyta</taxon>
        <taxon>Tracheophyta</taxon>
        <taxon>Spermatophyta</taxon>
        <taxon>Magnoliopsida</taxon>
        <taxon>eudicotyledons</taxon>
        <taxon>Gunneridae</taxon>
        <taxon>Pentapetalae</taxon>
        <taxon>rosids</taxon>
        <taxon>fabids</taxon>
        <taxon>Malpighiales</taxon>
        <taxon>Euphorbiaceae</taxon>
        <taxon>Crotonoideae</taxon>
        <taxon>Jatropheae</taxon>
        <taxon>Jatropha</taxon>
    </lineage>
</organism>
<evidence type="ECO:0000256" key="1">
    <source>
        <dbReference type="SAM" id="MobiDB-lite"/>
    </source>
</evidence>
<reference evidence="3 4" key="1">
    <citation type="journal article" date="2014" name="PLoS ONE">
        <title>Global Analysis of Gene Expression Profiles in Physic Nut (Jatropha curcas L.) Seedlings Exposed to Salt Stress.</title>
        <authorList>
            <person name="Zhang L."/>
            <person name="Zhang C."/>
            <person name="Wu P."/>
            <person name="Chen Y."/>
            <person name="Li M."/>
            <person name="Jiang H."/>
            <person name="Wu G."/>
        </authorList>
    </citation>
    <scope>NUCLEOTIDE SEQUENCE [LARGE SCALE GENOMIC DNA]</scope>
    <source>
        <strain evidence="4">cv. GZQX0401</strain>
        <tissue evidence="3">Young leaves</tissue>
    </source>
</reference>
<proteinExistence type="predicted"/>
<dbReference type="PANTHER" id="PTHR34064">
    <property type="entry name" value="OS04G0672300 PROTEIN"/>
    <property type="match status" value="1"/>
</dbReference>
<dbReference type="OrthoDB" id="683938at2759"/>
<evidence type="ECO:0000256" key="2">
    <source>
        <dbReference type="SAM" id="Phobius"/>
    </source>
</evidence>
<dbReference type="EMBL" id="KK915662">
    <property type="protein sequence ID" value="KDP20804.1"/>
    <property type="molecule type" value="Genomic_DNA"/>
</dbReference>
<accession>A0A067JMS3</accession>
<keyword evidence="2" id="KW-0812">Transmembrane</keyword>
<dbReference type="AlphaFoldDB" id="A0A067JMS3"/>
<evidence type="ECO:0000313" key="3">
    <source>
        <dbReference type="EMBL" id="KDP20804.1"/>
    </source>
</evidence>
<gene>
    <name evidence="3" type="ORF">JCGZ_21275</name>
</gene>
<feature type="transmembrane region" description="Helical" evidence="2">
    <location>
        <begin position="179"/>
        <end position="199"/>
    </location>
</feature>
<feature type="region of interest" description="Disordered" evidence="1">
    <location>
        <begin position="57"/>
        <end position="119"/>
    </location>
</feature>
<name>A0A067JMS3_JATCU</name>